<dbReference type="STRING" id="77166.U4TVC8"/>
<sequence>MVPTLGSQEGAFENVRMSYAGDQGQTIRQLLSAHIIRRVAMCCMTTTQGKRQHLAVSHEKGKITVLQLSALLKQADSATRKLTLTRLSTAPIPFTVLSMTSNLCNEEFLAVCGLKDCHVLTFNSNGLVTDHLVLHPQLETGNFIIKALWLPGSQTDLALVTADFVKIFDLSKDAANPQYHFLVPSGKIRDCTFMYEDGIYHILLMSSPGHIYTEVLNEDTSTKFGSFYVTNTLEVHHLDVTDANGHIAGGGVSIYYSHTLMLLFYSYAQGKSFISPVGLKSNCLSLVFPITIPQTSASTNGSNAKSNSTRIPNPQPLCQWMEIPNHPGLICCAMQSSNQPVVLMLKPDSILIQEVKVVPAKSKIMDMVAIRHNSGSELRTTLILLCEDGSLKMFIANMDQTGFWMSNNIQATVPVGRRQKRIKHLLQCNSLIFLPYLGTVPKPKKKKPIKSGKASSAPVFPVDFFEHCTAMGDVEFGGNDLLQIYNAAQLKHRYDF</sequence>
<dbReference type="OrthoDB" id="30336at2759"/>
<dbReference type="EMBL" id="KB631623">
    <property type="protein sequence ID" value="ERL84757.1"/>
    <property type="molecule type" value="Genomic_DNA"/>
</dbReference>
<protein>
    <recommendedName>
        <fullName evidence="3">Cleavage/polyadenylation specificity factor A subunit N-terminal domain-containing protein</fullName>
    </recommendedName>
</protein>
<dbReference type="SUPFAM" id="SSF50978">
    <property type="entry name" value="WD40 repeat-like"/>
    <property type="match status" value="1"/>
</dbReference>
<organism evidence="1 2">
    <name type="scientific">Dendroctonus ponderosae</name>
    <name type="common">Mountain pine beetle</name>
    <dbReference type="NCBI Taxonomy" id="77166"/>
    <lineage>
        <taxon>Eukaryota</taxon>
        <taxon>Metazoa</taxon>
        <taxon>Ecdysozoa</taxon>
        <taxon>Arthropoda</taxon>
        <taxon>Hexapoda</taxon>
        <taxon>Insecta</taxon>
        <taxon>Pterygota</taxon>
        <taxon>Neoptera</taxon>
        <taxon>Endopterygota</taxon>
        <taxon>Coleoptera</taxon>
        <taxon>Polyphaga</taxon>
        <taxon>Cucujiformia</taxon>
        <taxon>Curculionidae</taxon>
        <taxon>Scolytinae</taxon>
        <taxon>Dendroctonus</taxon>
    </lineage>
</organism>
<name>U4TVC8_DENPD</name>
<dbReference type="AlphaFoldDB" id="U4TVC8"/>
<evidence type="ECO:0000313" key="1">
    <source>
        <dbReference type="EMBL" id="ERL84757.1"/>
    </source>
</evidence>
<dbReference type="Proteomes" id="UP000030742">
    <property type="component" value="Unassembled WGS sequence"/>
</dbReference>
<reference evidence="1 2" key="1">
    <citation type="journal article" date="2013" name="Genome Biol.">
        <title>Draft genome of the mountain pine beetle, Dendroctonus ponderosae Hopkins, a major forest pest.</title>
        <authorList>
            <person name="Keeling C.I."/>
            <person name="Yuen M.M."/>
            <person name="Liao N.Y."/>
            <person name="Docking T.R."/>
            <person name="Chan S.K."/>
            <person name="Taylor G.A."/>
            <person name="Palmquist D.L."/>
            <person name="Jackman S.D."/>
            <person name="Nguyen A."/>
            <person name="Li M."/>
            <person name="Henderson H."/>
            <person name="Janes J.K."/>
            <person name="Zhao Y."/>
            <person name="Pandoh P."/>
            <person name="Moore R."/>
            <person name="Sperling F.A."/>
            <person name="Huber D.P."/>
            <person name="Birol I."/>
            <person name="Jones S.J."/>
            <person name="Bohlmann J."/>
        </authorList>
    </citation>
    <scope>NUCLEOTIDE SEQUENCE</scope>
</reference>
<dbReference type="PANTHER" id="PTHR21725">
    <property type="entry name" value="E3 UBIQUITIN-PROTEIN LIGASE UBR4"/>
    <property type="match status" value="1"/>
</dbReference>
<proteinExistence type="predicted"/>
<dbReference type="InterPro" id="IPR036322">
    <property type="entry name" value="WD40_repeat_dom_sf"/>
</dbReference>
<accession>U4TVC8</accession>
<dbReference type="InterPro" id="IPR045189">
    <property type="entry name" value="UBR4-like"/>
</dbReference>
<dbReference type="PANTHER" id="PTHR21725:SF1">
    <property type="entry name" value="E3 UBIQUITIN-PROTEIN LIGASE UBR4"/>
    <property type="match status" value="1"/>
</dbReference>
<evidence type="ECO:0008006" key="3">
    <source>
        <dbReference type="Google" id="ProtNLM"/>
    </source>
</evidence>
<evidence type="ECO:0000313" key="2">
    <source>
        <dbReference type="Proteomes" id="UP000030742"/>
    </source>
</evidence>
<gene>
    <name evidence="1" type="ORF">D910_02182</name>
</gene>